<feature type="compositionally biased region" description="Basic and acidic residues" evidence="1">
    <location>
        <begin position="346"/>
        <end position="359"/>
    </location>
</feature>
<dbReference type="Proteomes" id="UP001283341">
    <property type="component" value="Unassembled WGS sequence"/>
</dbReference>
<evidence type="ECO:0000313" key="4">
    <source>
        <dbReference type="EMBL" id="KAK3315867.1"/>
    </source>
</evidence>
<keyword evidence="2" id="KW-0472">Membrane</keyword>
<feature type="chain" id="PRO_5042202620" evidence="3">
    <location>
        <begin position="24"/>
        <end position="359"/>
    </location>
</feature>
<keyword evidence="2" id="KW-0812">Transmembrane</keyword>
<gene>
    <name evidence="4" type="ORF">B0H66DRAFT_604176</name>
</gene>
<sequence>MKRDTQIARHLAFALAAISSALALPQPQDSSSAGGVAPAPVIPWVSVDTSGFPHTVTPVVSVDGNGALTTLDNPPDSLTATATYTLSPNGHASTYTGLPPVATPTGDNGAGTFLACDRGQGDDEPFCEPERGAILHPGQTYYVTWNPQWFQPIDTIVLLQTKYVDQSGDGTISLVGIPASHGFFTWSIPSDMLETEGGVSALNVSLALAYQVESEEGTSNWETQVGPTVIITEKGIGPDPNDGRTHVVAIVVPVVIVLVLVALGGFCFWSWRRHGSLPIVGKMMNRRGGGGAGYGIRQSQAQRVPGGGGLAGGYMGGGMGTDKPAPGVGIQLTDRNSWSPTSGRNVFREEIRRQQTGER</sequence>
<proteinExistence type="predicted"/>
<dbReference type="InterPro" id="IPR028000">
    <property type="entry name" value="Pma1"/>
</dbReference>
<feature type="region of interest" description="Disordered" evidence="1">
    <location>
        <begin position="322"/>
        <end position="359"/>
    </location>
</feature>
<organism evidence="4 5">
    <name type="scientific">Apodospora peruviana</name>
    <dbReference type="NCBI Taxonomy" id="516989"/>
    <lineage>
        <taxon>Eukaryota</taxon>
        <taxon>Fungi</taxon>
        <taxon>Dikarya</taxon>
        <taxon>Ascomycota</taxon>
        <taxon>Pezizomycotina</taxon>
        <taxon>Sordariomycetes</taxon>
        <taxon>Sordariomycetidae</taxon>
        <taxon>Sordariales</taxon>
        <taxon>Lasiosphaeriaceae</taxon>
        <taxon>Apodospora</taxon>
    </lineage>
</organism>
<dbReference type="AlphaFoldDB" id="A0AAE0I0I4"/>
<comment type="caution">
    <text evidence="4">The sequence shown here is derived from an EMBL/GenBank/DDBJ whole genome shotgun (WGS) entry which is preliminary data.</text>
</comment>
<dbReference type="EMBL" id="JAUEDM010000005">
    <property type="protein sequence ID" value="KAK3315867.1"/>
    <property type="molecule type" value="Genomic_DNA"/>
</dbReference>
<evidence type="ECO:0000256" key="2">
    <source>
        <dbReference type="SAM" id="Phobius"/>
    </source>
</evidence>
<accession>A0AAE0I0I4</accession>
<evidence type="ECO:0000313" key="5">
    <source>
        <dbReference type="Proteomes" id="UP001283341"/>
    </source>
</evidence>
<dbReference type="Pfam" id="PF14610">
    <property type="entry name" value="Psg1"/>
    <property type="match status" value="1"/>
</dbReference>
<feature type="transmembrane region" description="Helical" evidence="2">
    <location>
        <begin position="247"/>
        <end position="269"/>
    </location>
</feature>
<reference evidence="4" key="1">
    <citation type="journal article" date="2023" name="Mol. Phylogenet. Evol.">
        <title>Genome-scale phylogeny and comparative genomics of the fungal order Sordariales.</title>
        <authorList>
            <person name="Hensen N."/>
            <person name="Bonometti L."/>
            <person name="Westerberg I."/>
            <person name="Brannstrom I.O."/>
            <person name="Guillou S."/>
            <person name="Cros-Aarteil S."/>
            <person name="Calhoun S."/>
            <person name="Haridas S."/>
            <person name="Kuo A."/>
            <person name="Mondo S."/>
            <person name="Pangilinan J."/>
            <person name="Riley R."/>
            <person name="LaButti K."/>
            <person name="Andreopoulos B."/>
            <person name="Lipzen A."/>
            <person name="Chen C."/>
            <person name="Yan M."/>
            <person name="Daum C."/>
            <person name="Ng V."/>
            <person name="Clum A."/>
            <person name="Steindorff A."/>
            <person name="Ohm R.A."/>
            <person name="Martin F."/>
            <person name="Silar P."/>
            <person name="Natvig D.O."/>
            <person name="Lalanne C."/>
            <person name="Gautier V."/>
            <person name="Ament-Velasquez S.L."/>
            <person name="Kruys A."/>
            <person name="Hutchinson M.I."/>
            <person name="Powell A.J."/>
            <person name="Barry K."/>
            <person name="Miller A.N."/>
            <person name="Grigoriev I.V."/>
            <person name="Debuchy R."/>
            <person name="Gladieux P."/>
            <person name="Hiltunen Thoren M."/>
            <person name="Johannesson H."/>
        </authorList>
    </citation>
    <scope>NUCLEOTIDE SEQUENCE</scope>
    <source>
        <strain evidence="4">CBS 118394</strain>
    </source>
</reference>
<feature type="signal peptide" evidence="3">
    <location>
        <begin position="1"/>
        <end position="23"/>
    </location>
</feature>
<keyword evidence="2" id="KW-1133">Transmembrane helix</keyword>
<evidence type="ECO:0000256" key="1">
    <source>
        <dbReference type="SAM" id="MobiDB-lite"/>
    </source>
</evidence>
<reference evidence="4" key="2">
    <citation type="submission" date="2023-06" db="EMBL/GenBank/DDBJ databases">
        <authorList>
            <consortium name="Lawrence Berkeley National Laboratory"/>
            <person name="Haridas S."/>
            <person name="Hensen N."/>
            <person name="Bonometti L."/>
            <person name="Westerberg I."/>
            <person name="Brannstrom I.O."/>
            <person name="Guillou S."/>
            <person name="Cros-Aarteil S."/>
            <person name="Calhoun S."/>
            <person name="Kuo A."/>
            <person name="Mondo S."/>
            <person name="Pangilinan J."/>
            <person name="Riley R."/>
            <person name="Labutti K."/>
            <person name="Andreopoulos B."/>
            <person name="Lipzen A."/>
            <person name="Chen C."/>
            <person name="Yanf M."/>
            <person name="Daum C."/>
            <person name="Ng V."/>
            <person name="Clum A."/>
            <person name="Steindorff A."/>
            <person name="Ohm R."/>
            <person name="Martin F."/>
            <person name="Silar P."/>
            <person name="Natvig D."/>
            <person name="Lalanne C."/>
            <person name="Gautier V."/>
            <person name="Ament-Velasquez S.L."/>
            <person name="Kruys A."/>
            <person name="Hutchinson M.I."/>
            <person name="Powell A.J."/>
            <person name="Barry K."/>
            <person name="Miller A.N."/>
            <person name="Grigoriev I.V."/>
            <person name="Debuchy R."/>
            <person name="Gladieux P."/>
            <person name="Thoren M.H."/>
            <person name="Johannesson H."/>
        </authorList>
    </citation>
    <scope>NUCLEOTIDE SEQUENCE</scope>
    <source>
        <strain evidence="4">CBS 118394</strain>
    </source>
</reference>
<evidence type="ECO:0000256" key="3">
    <source>
        <dbReference type="SAM" id="SignalP"/>
    </source>
</evidence>
<protein>
    <submittedName>
        <fullName evidence="4">Uncharacterized protein</fullName>
    </submittedName>
</protein>
<name>A0AAE0I0I4_9PEZI</name>
<keyword evidence="3" id="KW-0732">Signal</keyword>
<feature type="compositionally biased region" description="Polar residues" evidence="1">
    <location>
        <begin position="333"/>
        <end position="344"/>
    </location>
</feature>
<keyword evidence="5" id="KW-1185">Reference proteome</keyword>